<name>A0AAV4I0U9_9GAST</name>
<keyword evidence="2" id="KW-1185">Reference proteome</keyword>
<protein>
    <submittedName>
        <fullName evidence="1">Uncharacterized protein</fullName>
    </submittedName>
</protein>
<accession>A0AAV4I0U9</accession>
<evidence type="ECO:0000313" key="2">
    <source>
        <dbReference type="Proteomes" id="UP000762676"/>
    </source>
</evidence>
<comment type="caution">
    <text evidence="1">The sequence shown here is derived from an EMBL/GenBank/DDBJ whole genome shotgun (WGS) entry which is preliminary data.</text>
</comment>
<dbReference type="AlphaFoldDB" id="A0AAV4I0U9"/>
<proteinExistence type="predicted"/>
<evidence type="ECO:0000313" key="1">
    <source>
        <dbReference type="EMBL" id="GFS03271.1"/>
    </source>
</evidence>
<dbReference type="EMBL" id="BMAT01005965">
    <property type="protein sequence ID" value="GFS03271.1"/>
    <property type="molecule type" value="Genomic_DNA"/>
</dbReference>
<dbReference type="Proteomes" id="UP000762676">
    <property type="component" value="Unassembled WGS sequence"/>
</dbReference>
<sequence>MPSLDLDEQAKKKKRGEVRTRRAIKARRENLHTPQTCYNFTSYGASGASTFLSQHTVTSTAPRRARQQQSTELHGAHVTAPPQGRTRIRLFRVACPINDFILRRLRLPSRFVRDGAHRCFTFRENPSTPPVVAQQLHACGQARVNADKNHRVVRSGRQGGQGPLPHLAYILCRLPHAVRRDWPSLTSNAAPARTNGGQAGKQAGGLRALGGVAACFGLVRGQVGQQAASSRPRIDRWTSPLLAGVDAVCAVGVQVCSLPVSSNCRRPHILLITPDFKTK</sequence>
<gene>
    <name evidence="1" type="ORF">ElyMa_002884100</name>
</gene>
<organism evidence="1 2">
    <name type="scientific">Elysia marginata</name>
    <dbReference type="NCBI Taxonomy" id="1093978"/>
    <lineage>
        <taxon>Eukaryota</taxon>
        <taxon>Metazoa</taxon>
        <taxon>Spiralia</taxon>
        <taxon>Lophotrochozoa</taxon>
        <taxon>Mollusca</taxon>
        <taxon>Gastropoda</taxon>
        <taxon>Heterobranchia</taxon>
        <taxon>Euthyneura</taxon>
        <taxon>Panpulmonata</taxon>
        <taxon>Sacoglossa</taxon>
        <taxon>Placobranchoidea</taxon>
        <taxon>Plakobranchidae</taxon>
        <taxon>Elysia</taxon>
    </lineage>
</organism>
<reference evidence="1 2" key="1">
    <citation type="journal article" date="2021" name="Elife">
        <title>Chloroplast acquisition without the gene transfer in kleptoplastic sea slugs, Plakobranchus ocellatus.</title>
        <authorList>
            <person name="Maeda T."/>
            <person name="Takahashi S."/>
            <person name="Yoshida T."/>
            <person name="Shimamura S."/>
            <person name="Takaki Y."/>
            <person name="Nagai Y."/>
            <person name="Toyoda A."/>
            <person name="Suzuki Y."/>
            <person name="Arimoto A."/>
            <person name="Ishii H."/>
            <person name="Satoh N."/>
            <person name="Nishiyama T."/>
            <person name="Hasebe M."/>
            <person name="Maruyama T."/>
            <person name="Minagawa J."/>
            <person name="Obokata J."/>
            <person name="Shigenobu S."/>
        </authorList>
    </citation>
    <scope>NUCLEOTIDE SEQUENCE [LARGE SCALE GENOMIC DNA]</scope>
</reference>